<dbReference type="GO" id="GO:0000166">
    <property type="term" value="F:nucleotide binding"/>
    <property type="evidence" value="ECO:0007669"/>
    <property type="project" value="UniProtKB-KW"/>
</dbReference>
<keyword evidence="3" id="KW-0501">Molybdenum cofactor biosynthesis</keyword>
<keyword evidence="5" id="KW-1185">Reference proteome</keyword>
<dbReference type="InterPro" id="IPR016155">
    <property type="entry name" value="Mopterin_synth/thiamin_S_b"/>
</dbReference>
<reference evidence="4 5" key="1">
    <citation type="submission" date="2024-04" db="EMBL/GenBank/DDBJ databases">
        <authorList>
            <consortium name="Genoscope - CEA"/>
            <person name="William W."/>
        </authorList>
    </citation>
    <scope>NUCLEOTIDE SEQUENCE [LARGE SCALE GENOMIC DNA]</scope>
</reference>
<evidence type="ECO:0000256" key="1">
    <source>
        <dbReference type="ARBA" id="ARBA00005046"/>
    </source>
</evidence>
<dbReference type="GO" id="GO:0006777">
    <property type="term" value="P:Mo-molybdopterin cofactor biosynthetic process"/>
    <property type="evidence" value="ECO:0007669"/>
    <property type="project" value="UniProtKB-KW"/>
</dbReference>
<dbReference type="GO" id="GO:1990133">
    <property type="term" value="C:molybdopterin adenylyltransferase complex"/>
    <property type="evidence" value="ECO:0007669"/>
    <property type="project" value="TreeGrafter"/>
</dbReference>
<dbReference type="Proteomes" id="UP001497497">
    <property type="component" value="Unassembled WGS sequence"/>
</dbReference>
<dbReference type="FunFam" id="3.10.20.30:FF:000010">
    <property type="entry name" value="Molybdopterin synthase sulfur carrier subunit"/>
    <property type="match status" value="1"/>
</dbReference>
<keyword evidence="2" id="KW-0547">Nucleotide-binding</keyword>
<gene>
    <name evidence="4" type="ORF">GSLYS_00005957001</name>
</gene>
<comment type="caution">
    <text evidence="4">The sequence shown here is derived from an EMBL/GenBank/DDBJ whole genome shotgun (WGS) entry which is preliminary data.</text>
</comment>
<organism evidence="4 5">
    <name type="scientific">Lymnaea stagnalis</name>
    <name type="common">Great pond snail</name>
    <name type="synonym">Helix stagnalis</name>
    <dbReference type="NCBI Taxonomy" id="6523"/>
    <lineage>
        <taxon>Eukaryota</taxon>
        <taxon>Metazoa</taxon>
        <taxon>Spiralia</taxon>
        <taxon>Lophotrochozoa</taxon>
        <taxon>Mollusca</taxon>
        <taxon>Gastropoda</taxon>
        <taxon>Heterobranchia</taxon>
        <taxon>Euthyneura</taxon>
        <taxon>Panpulmonata</taxon>
        <taxon>Hygrophila</taxon>
        <taxon>Lymnaeoidea</taxon>
        <taxon>Lymnaeidae</taxon>
        <taxon>Lymnaea</taxon>
    </lineage>
</organism>
<dbReference type="CDD" id="cd00754">
    <property type="entry name" value="Ubl_MoaD"/>
    <property type="match status" value="1"/>
</dbReference>
<dbReference type="AlphaFoldDB" id="A0AAV2HDI6"/>
<name>A0AAV2HDI6_LYMST</name>
<comment type="pathway">
    <text evidence="1">Cofactor biosynthesis; molybdopterin biosynthesis.</text>
</comment>
<evidence type="ECO:0000256" key="2">
    <source>
        <dbReference type="ARBA" id="ARBA00022741"/>
    </source>
</evidence>
<evidence type="ECO:0008006" key="6">
    <source>
        <dbReference type="Google" id="ProtNLM"/>
    </source>
</evidence>
<evidence type="ECO:0000313" key="4">
    <source>
        <dbReference type="EMBL" id="CAL1531862.1"/>
    </source>
</evidence>
<accession>A0AAV2HDI6</accession>
<dbReference type="SUPFAM" id="SSF54285">
    <property type="entry name" value="MoaD/ThiS"/>
    <property type="match status" value="1"/>
</dbReference>
<dbReference type="Pfam" id="PF02597">
    <property type="entry name" value="ThiS"/>
    <property type="match status" value="1"/>
</dbReference>
<evidence type="ECO:0000313" key="5">
    <source>
        <dbReference type="Proteomes" id="UP001497497"/>
    </source>
</evidence>
<dbReference type="InterPro" id="IPR012675">
    <property type="entry name" value="Beta-grasp_dom_sf"/>
</dbReference>
<proteinExistence type="predicted"/>
<dbReference type="InterPro" id="IPR003749">
    <property type="entry name" value="ThiS/MoaD-like"/>
</dbReference>
<dbReference type="PANTHER" id="PTHR33359:SF1">
    <property type="entry name" value="MOLYBDOPTERIN SYNTHASE SULFUR CARRIER SUBUNIT"/>
    <property type="match status" value="1"/>
</dbReference>
<protein>
    <recommendedName>
        <fullName evidence="6">MOCS2A</fullName>
    </recommendedName>
</protein>
<sequence length="92" mass="10534">MYIYIYIYTSKVTLLFFAKSREIIGHKEARLHIPSASTGRHILKYIVKAYPELNLIANNLVLSLNEEYLELDRQVTLQENDEIAVIPPISGG</sequence>
<evidence type="ECO:0000256" key="3">
    <source>
        <dbReference type="ARBA" id="ARBA00023150"/>
    </source>
</evidence>
<dbReference type="InterPro" id="IPR044672">
    <property type="entry name" value="MOCS2A"/>
</dbReference>
<dbReference type="EMBL" id="CAXITT010000099">
    <property type="protein sequence ID" value="CAL1531862.1"/>
    <property type="molecule type" value="Genomic_DNA"/>
</dbReference>
<dbReference type="PANTHER" id="PTHR33359">
    <property type="entry name" value="MOLYBDOPTERIN SYNTHASE SULFUR CARRIER SUBUNIT"/>
    <property type="match status" value="1"/>
</dbReference>
<dbReference type="Gene3D" id="3.10.20.30">
    <property type="match status" value="1"/>
</dbReference>